<feature type="non-terminal residue" evidence="1">
    <location>
        <position position="93"/>
    </location>
</feature>
<proteinExistence type="predicted"/>
<feature type="non-terminal residue" evidence="1">
    <location>
        <position position="1"/>
    </location>
</feature>
<name>A0A3S0ZKQ0_ELYCH</name>
<evidence type="ECO:0000313" key="1">
    <source>
        <dbReference type="EMBL" id="RUS77115.1"/>
    </source>
</evidence>
<gene>
    <name evidence="1" type="ORF">EGW08_015131</name>
</gene>
<organism evidence="1 2">
    <name type="scientific">Elysia chlorotica</name>
    <name type="common">Eastern emerald elysia</name>
    <name type="synonym">Sea slug</name>
    <dbReference type="NCBI Taxonomy" id="188477"/>
    <lineage>
        <taxon>Eukaryota</taxon>
        <taxon>Metazoa</taxon>
        <taxon>Spiralia</taxon>
        <taxon>Lophotrochozoa</taxon>
        <taxon>Mollusca</taxon>
        <taxon>Gastropoda</taxon>
        <taxon>Heterobranchia</taxon>
        <taxon>Euthyneura</taxon>
        <taxon>Panpulmonata</taxon>
        <taxon>Sacoglossa</taxon>
        <taxon>Placobranchoidea</taxon>
        <taxon>Plakobranchidae</taxon>
        <taxon>Elysia</taxon>
    </lineage>
</organism>
<comment type="caution">
    <text evidence="1">The sequence shown here is derived from an EMBL/GenBank/DDBJ whole genome shotgun (WGS) entry which is preliminary data.</text>
</comment>
<protein>
    <submittedName>
        <fullName evidence="1">Uncharacterized protein</fullName>
    </submittedName>
</protein>
<keyword evidence="2" id="KW-1185">Reference proteome</keyword>
<dbReference type="Proteomes" id="UP000271974">
    <property type="component" value="Unassembled WGS sequence"/>
</dbReference>
<dbReference type="EMBL" id="RQTK01000609">
    <property type="protein sequence ID" value="RUS77115.1"/>
    <property type="molecule type" value="Genomic_DNA"/>
</dbReference>
<evidence type="ECO:0000313" key="2">
    <source>
        <dbReference type="Proteomes" id="UP000271974"/>
    </source>
</evidence>
<accession>A0A3S0ZKQ0</accession>
<sequence length="93" mass="9937">EVVSDKVIVLGDAGHRVLGGLAQSPEDEVQLVLHCRPWEQRPAARHLVEDAANTPETVGGNVRGSQQDVWGTVPEGDHFVGVGLCGYRLGPCQ</sequence>
<dbReference type="AlphaFoldDB" id="A0A3S0ZKQ0"/>
<reference evidence="1 2" key="1">
    <citation type="submission" date="2019-01" db="EMBL/GenBank/DDBJ databases">
        <title>A draft genome assembly of the solar-powered sea slug Elysia chlorotica.</title>
        <authorList>
            <person name="Cai H."/>
            <person name="Li Q."/>
            <person name="Fang X."/>
            <person name="Li J."/>
            <person name="Curtis N.E."/>
            <person name="Altenburger A."/>
            <person name="Shibata T."/>
            <person name="Feng M."/>
            <person name="Maeda T."/>
            <person name="Schwartz J.A."/>
            <person name="Shigenobu S."/>
            <person name="Lundholm N."/>
            <person name="Nishiyama T."/>
            <person name="Yang H."/>
            <person name="Hasebe M."/>
            <person name="Li S."/>
            <person name="Pierce S.K."/>
            <person name="Wang J."/>
        </authorList>
    </citation>
    <scope>NUCLEOTIDE SEQUENCE [LARGE SCALE GENOMIC DNA]</scope>
    <source>
        <strain evidence="1">EC2010</strain>
        <tissue evidence="1">Whole organism of an adult</tissue>
    </source>
</reference>